<dbReference type="HOGENOM" id="CLU_102954_0_0_6"/>
<evidence type="ECO:0008006" key="4">
    <source>
        <dbReference type="Google" id="ProtNLM"/>
    </source>
</evidence>
<organism evidence="2 3">
    <name type="scientific">Photobacterium gaetbulicola Gung47</name>
    <dbReference type="NCBI Taxonomy" id="658445"/>
    <lineage>
        <taxon>Bacteria</taxon>
        <taxon>Pseudomonadati</taxon>
        <taxon>Pseudomonadota</taxon>
        <taxon>Gammaproteobacteria</taxon>
        <taxon>Vibrionales</taxon>
        <taxon>Vibrionaceae</taxon>
        <taxon>Photobacterium</taxon>
    </lineage>
</organism>
<dbReference type="Pfam" id="PF11813">
    <property type="entry name" value="DUF3334"/>
    <property type="match status" value="1"/>
</dbReference>
<dbReference type="KEGG" id="pgb:H744_2c2209"/>
<evidence type="ECO:0000313" key="3">
    <source>
        <dbReference type="Proteomes" id="UP000032303"/>
    </source>
</evidence>
<keyword evidence="1" id="KW-0145">Chemotaxis</keyword>
<evidence type="ECO:0000256" key="1">
    <source>
        <dbReference type="ARBA" id="ARBA00022500"/>
    </source>
</evidence>
<dbReference type="GO" id="GO:0006935">
    <property type="term" value="P:chemotaxis"/>
    <property type="evidence" value="ECO:0007669"/>
    <property type="project" value="UniProtKB-KW"/>
</dbReference>
<dbReference type="STRING" id="658445.H744_2c2209"/>
<protein>
    <recommendedName>
        <fullName evidence="4">Chemotaxis protein CheX</fullName>
    </recommendedName>
</protein>
<proteinExistence type="predicted"/>
<dbReference type="PATRIC" id="fig|658445.3.peg.4193"/>
<reference evidence="2 3" key="1">
    <citation type="submission" date="2013-05" db="EMBL/GenBank/DDBJ databases">
        <title>Complete genome sequence of the lipase-producing bacterium Photobacterium gaetbulicola Gung47.</title>
        <authorList>
            <person name="Kim Y.-O."/>
        </authorList>
    </citation>
    <scope>NUCLEOTIDE SEQUENCE [LARGE SCALE GENOMIC DNA]</scope>
    <source>
        <strain evidence="2 3">Gung47</strain>
    </source>
</reference>
<dbReference type="Proteomes" id="UP000032303">
    <property type="component" value="Chromosome 2"/>
</dbReference>
<sequence>MSHFHPLPINTSSSMKKNKVITTDDILLKLCQSFSGVLSAATDSPVSYSAMVQKINKTSLKPDIGCFVLFDGGFTGLVVTNFSHQAALELYQSYMLKMGMSAEELAIHHSSDEVADVLGELMNQVVGDFTGKIRRELQVSITQNQPKMLALNKQVLLSVDTNLDRPQARRVSFTTEKNNIFYLELAMDRTEFIQLEEFDQHEECDPDQIIAAAQSHSHPPKKNTTAPVEVDLDLLDELGI</sequence>
<accession>A0A0C5WRB0</accession>
<dbReference type="SUPFAM" id="SSF103039">
    <property type="entry name" value="CheC-like"/>
    <property type="match status" value="1"/>
</dbReference>
<dbReference type="EMBL" id="CP005974">
    <property type="protein sequence ID" value="AJR08872.1"/>
    <property type="molecule type" value="Genomic_DNA"/>
</dbReference>
<name>A0A0C5WRB0_9GAMM</name>
<dbReference type="InterPro" id="IPR024513">
    <property type="entry name" value="DUF3334"/>
</dbReference>
<keyword evidence="3" id="KW-1185">Reference proteome</keyword>
<dbReference type="Gene3D" id="3.40.1550.10">
    <property type="entry name" value="CheC-like"/>
    <property type="match status" value="1"/>
</dbReference>
<evidence type="ECO:0000313" key="2">
    <source>
        <dbReference type="EMBL" id="AJR08872.1"/>
    </source>
</evidence>
<dbReference type="AlphaFoldDB" id="A0A0C5WRB0"/>
<dbReference type="InterPro" id="IPR028976">
    <property type="entry name" value="CheC-like_sf"/>
</dbReference>
<gene>
    <name evidence="2" type="ORF">H744_2c2209</name>
</gene>